<sequence>MRTKTHVTQQYTIGKSCLLARIKIGTPALSGLLAVLVSSIFASSSRSMSQESTTKIIPSVHLVREEKSRRDPTYGGSTGEKQKGGVKEKG</sequence>
<proteinExistence type="predicted"/>
<feature type="compositionally biased region" description="Basic and acidic residues" evidence="1">
    <location>
        <begin position="80"/>
        <end position="90"/>
    </location>
</feature>
<organism evidence="2 3">
    <name type="scientific">Temnothorax longispinosus</name>
    <dbReference type="NCBI Taxonomy" id="300112"/>
    <lineage>
        <taxon>Eukaryota</taxon>
        <taxon>Metazoa</taxon>
        <taxon>Ecdysozoa</taxon>
        <taxon>Arthropoda</taxon>
        <taxon>Hexapoda</taxon>
        <taxon>Insecta</taxon>
        <taxon>Pterygota</taxon>
        <taxon>Neoptera</taxon>
        <taxon>Endopterygota</taxon>
        <taxon>Hymenoptera</taxon>
        <taxon>Apocrita</taxon>
        <taxon>Aculeata</taxon>
        <taxon>Formicoidea</taxon>
        <taxon>Formicidae</taxon>
        <taxon>Myrmicinae</taxon>
        <taxon>Temnothorax</taxon>
    </lineage>
</organism>
<dbReference type="EMBL" id="QBLH01001993">
    <property type="protein sequence ID" value="TGZ50314.1"/>
    <property type="molecule type" value="Genomic_DNA"/>
</dbReference>
<gene>
    <name evidence="2" type="ORF">DBV15_06594</name>
</gene>
<feature type="compositionally biased region" description="Basic and acidic residues" evidence="1">
    <location>
        <begin position="62"/>
        <end position="72"/>
    </location>
</feature>
<evidence type="ECO:0000313" key="2">
    <source>
        <dbReference type="EMBL" id="TGZ50314.1"/>
    </source>
</evidence>
<dbReference type="AlphaFoldDB" id="A0A4V3SAT9"/>
<name>A0A4V3SAT9_9HYME</name>
<comment type="caution">
    <text evidence="2">The sequence shown here is derived from an EMBL/GenBank/DDBJ whole genome shotgun (WGS) entry which is preliminary data.</text>
</comment>
<protein>
    <submittedName>
        <fullName evidence="2">Uncharacterized protein</fullName>
    </submittedName>
</protein>
<dbReference type="Proteomes" id="UP000310200">
    <property type="component" value="Unassembled WGS sequence"/>
</dbReference>
<reference evidence="2 3" key="1">
    <citation type="journal article" date="2019" name="Philos. Trans. R. Soc. Lond., B, Biol. Sci.">
        <title>Ant behaviour and brain gene expression of defending hosts depend on the ecological success of the intruding social parasite.</title>
        <authorList>
            <person name="Kaur R."/>
            <person name="Stoldt M."/>
            <person name="Jongepier E."/>
            <person name="Feldmeyer B."/>
            <person name="Menzel F."/>
            <person name="Bornberg-Bauer E."/>
            <person name="Foitzik S."/>
        </authorList>
    </citation>
    <scope>NUCLEOTIDE SEQUENCE [LARGE SCALE GENOMIC DNA]</scope>
    <source>
        <tissue evidence="2">Whole body</tissue>
    </source>
</reference>
<evidence type="ECO:0000313" key="3">
    <source>
        <dbReference type="Proteomes" id="UP000310200"/>
    </source>
</evidence>
<keyword evidence="3" id="KW-1185">Reference proteome</keyword>
<evidence type="ECO:0000256" key="1">
    <source>
        <dbReference type="SAM" id="MobiDB-lite"/>
    </source>
</evidence>
<feature type="region of interest" description="Disordered" evidence="1">
    <location>
        <begin position="44"/>
        <end position="90"/>
    </location>
</feature>
<accession>A0A4V3SAT9</accession>